<evidence type="ECO:0000256" key="3">
    <source>
        <dbReference type="ARBA" id="ARBA00022553"/>
    </source>
</evidence>
<accession>A0A8K0TT02</accession>
<protein>
    <recommendedName>
        <fullName evidence="2">Thymocyte nuclear protein 1</fullName>
    </recommendedName>
</protein>
<evidence type="ECO:0000313" key="7">
    <source>
        <dbReference type="EMBL" id="KAH7376962.1"/>
    </source>
</evidence>
<dbReference type="OrthoDB" id="41445at2759"/>
<evidence type="ECO:0000256" key="2">
    <source>
        <dbReference type="ARBA" id="ARBA00014654"/>
    </source>
</evidence>
<keyword evidence="3" id="KW-0597">Phosphoprotein</keyword>
<evidence type="ECO:0000256" key="5">
    <source>
        <dbReference type="SAM" id="MobiDB-lite"/>
    </source>
</evidence>
<dbReference type="InterPro" id="IPR015947">
    <property type="entry name" value="PUA-like_sf"/>
</dbReference>
<dbReference type="PANTHER" id="PTHR14087:SF7">
    <property type="entry name" value="THYMOCYTE NUCLEAR PROTEIN 1"/>
    <property type="match status" value="1"/>
</dbReference>
<keyword evidence="8" id="KW-1185">Reference proteome</keyword>
<dbReference type="InterPro" id="IPR047197">
    <property type="entry name" value="THYN1-like_EVE"/>
</dbReference>
<dbReference type="EMBL" id="JAGPXD010000001">
    <property type="protein sequence ID" value="KAH7376962.1"/>
    <property type="molecule type" value="Genomic_DNA"/>
</dbReference>
<proteinExistence type="predicted"/>
<keyword evidence="4" id="KW-0539">Nucleus</keyword>
<dbReference type="Proteomes" id="UP000813385">
    <property type="component" value="Unassembled WGS sequence"/>
</dbReference>
<name>A0A8K0TT02_9PEZI</name>
<comment type="subcellular location">
    <subcellularLocation>
        <location evidence="1">Nucleus</location>
    </subcellularLocation>
</comment>
<dbReference type="PANTHER" id="PTHR14087">
    <property type="entry name" value="THYMOCYTE NUCLEAR PROTEIN 1"/>
    <property type="match status" value="1"/>
</dbReference>
<dbReference type="InterPro" id="IPR052181">
    <property type="entry name" value="5hmC_binding"/>
</dbReference>
<dbReference type="InterPro" id="IPR002740">
    <property type="entry name" value="EVE_domain"/>
</dbReference>
<evidence type="ECO:0000259" key="6">
    <source>
        <dbReference type="Pfam" id="PF01878"/>
    </source>
</evidence>
<feature type="compositionally biased region" description="Basic and acidic residues" evidence="5">
    <location>
        <begin position="31"/>
        <end position="57"/>
    </location>
</feature>
<dbReference type="CDD" id="cd21133">
    <property type="entry name" value="EVE"/>
    <property type="match status" value="1"/>
</dbReference>
<organism evidence="7 8">
    <name type="scientific">Plectosphaerella cucumerina</name>
    <dbReference type="NCBI Taxonomy" id="40658"/>
    <lineage>
        <taxon>Eukaryota</taxon>
        <taxon>Fungi</taxon>
        <taxon>Dikarya</taxon>
        <taxon>Ascomycota</taxon>
        <taxon>Pezizomycotina</taxon>
        <taxon>Sordariomycetes</taxon>
        <taxon>Hypocreomycetidae</taxon>
        <taxon>Glomerellales</taxon>
        <taxon>Plectosphaerellaceae</taxon>
        <taxon>Plectosphaerella</taxon>
    </lineage>
</organism>
<dbReference type="GO" id="GO:0005634">
    <property type="term" value="C:nucleus"/>
    <property type="evidence" value="ECO:0007669"/>
    <property type="project" value="UniProtKB-SubCell"/>
</dbReference>
<feature type="domain" description="EVE" evidence="6">
    <location>
        <begin position="109"/>
        <end position="266"/>
    </location>
</feature>
<reference evidence="7" key="1">
    <citation type="journal article" date="2021" name="Nat. Commun.">
        <title>Genetic determinants of endophytism in the Arabidopsis root mycobiome.</title>
        <authorList>
            <person name="Mesny F."/>
            <person name="Miyauchi S."/>
            <person name="Thiergart T."/>
            <person name="Pickel B."/>
            <person name="Atanasova L."/>
            <person name="Karlsson M."/>
            <person name="Huettel B."/>
            <person name="Barry K.W."/>
            <person name="Haridas S."/>
            <person name="Chen C."/>
            <person name="Bauer D."/>
            <person name="Andreopoulos W."/>
            <person name="Pangilinan J."/>
            <person name="LaButti K."/>
            <person name="Riley R."/>
            <person name="Lipzen A."/>
            <person name="Clum A."/>
            <person name="Drula E."/>
            <person name="Henrissat B."/>
            <person name="Kohler A."/>
            <person name="Grigoriev I.V."/>
            <person name="Martin F.M."/>
            <person name="Hacquard S."/>
        </authorList>
    </citation>
    <scope>NUCLEOTIDE SEQUENCE</scope>
    <source>
        <strain evidence="7">MPI-CAGE-AT-0016</strain>
    </source>
</reference>
<evidence type="ECO:0000256" key="1">
    <source>
        <dbReference type="ARBA" id="ARBA00004123"/>
    </source>
</evidence>
<dbReference type="Gene3D" id="3.10.590.10">
    <property type="entry name" value="ph1033 like domains"/>
    <property type="match status" value="1"/>
</dbReference>
<sequence>MARVTRSQAKTAPADTAEASVETRAPKTGKRAREAKESDDTEPPKKRSAKSKPEPAAKQKPASTTKEPKAKKVAVASKSASELAALREQDVPALNPEASPRPASEANMCWLLKSEPEVRIEDGYEIKFSIDDLAAKTKPEGWDGIRSYAARNNLRAMRKGDKAFFYHSNCKEPGVVGIMSIVREWSPDWNACINDNPYYDASAPHDGSKWSLVHVKLEHKFPHIVTLKSLRDAPANGPLGSMQLLKQSRLSVTKVTPDEWDEVVRMARALATEEEWEKSVEDSKKLPNYAAV</sequence>
<dbReference type="SUPFAM" id="SSF88697">
    <property type="entry name" value="PUA domain-like"/>
    <property type="match status" value="1"/>
</dbReference>
<comment type="caution">
    <text evidence="7">The sequence shown here is derived from an EMBL/GenBank/DDBJ whole genome shotgun (WGS) entry which is preliminary data.</text>
</comment>
<dbReference type="FunFam" id="3.10.590.10:FF:000003">
    <property type="entry name" value="Thymocyte nuclear protein 1"/>
    <property type="match status" value="1"/>
</dbReference>
<evidence type="ECO:0000313" key="8">
    <source>
        <dbReference type="Proteomes" id="UP000813385"/>
    </source>
</evidence>
<feature type="region of interest" description="Disordered" evidence="5">
    <location>
        <begin position="1"/>
        <end position="78"/>
    </location>
</feature>
<feature type="compositionally biased region" description="Polar residues" evidence="5">
    <location>
        <begin position="1"/>
        <end position="10"/>
    </location>
</feature>
<gene>
    <name evidence="7" type="ORF">B0T11DRAFT_25265</name>
</gene>
<dbReference type="Pfam" id="PF01878">
    <property type="entry name" value="EVE"/>
    <property type="match status" value="1"/>
</dbReference>
<dbReference type="AlphaFoldDB" id="A0A8K0TT02"/>
<evidence type="ECO:0000256" key="4">
    <source>
        <dbReference type="ARBA" id="ARBA00023242"/>
    </source>
</evidence>